<evidence type="ECO:0000313" key="2">
    <source>
        <dbReference type="Proteomes" id="UP001163632"/>
    </source>
</evidence>
<protein>
    <submittedName>
        <fullName evidence="1">Uncharacterized protein</fullName>
    </submittedName>
</protein>
<accession>A0ABY6M338</accession>
<organism evidence="1 2">
    <name type="scientific">Moraxella bovis</name>
    <dbReference type="NCBI Taxonomy" id="476"/>
    <lineage>
        <taxon>Bacteria</taxon>
        <taxon>Pseudomonadati</taxon>
        <taxon>Pseudomonadota</taxon>
        <taxon>Gammaproteobacteria</taxon>
        <taxon>Moraxellales</taxon>
        <taxon>Moraxellaceae</taxon>
        <taxon>Moraxella</taxon>
    </lineage>
</organism>
<dbReference type="RefSeq" id="WP_264684411.1">
    <property type="nucleotide sequence ID" value="NZ_CP087798.1"/>
</dbReference>
<reference evidence="1" key="1">
    <citation type="journal article" date="2022" name="BMC Microbiol.">
        <title>Whole genome sequencing of Moraxella bovis strains from North America reveals two genotypes with different genetic determinants.</title>
        <authorList>
            <person name="Wynn E.L."/>
            <person name="Hille M.M."/>
            <person name="Loy J.D."/>
            <person name="Schuller G."/>
            <person name="Kuhn K.L."/>
            <person name="Dickey A.M."/>
            <person name="Bono J.L."/>
            <person name="Clawson M.L."/>
        </authorList>
    </citation>
    <scope>NUCLEOTIDE SEQUENCE</scope>
    <source>
        <strain evidence="1">SAM102599</strain>
    </source>
</reference>
<gene>
    <name evidence="1" type="ORF">LP092_08770</name>
</gene>
<evidence type="ECO:0000313" key="1">
    <source>
        <dbReference type="EMBL" id="UZA02090.1"/>
    </source>
</evidence>
<proteinExistence type="predicted"/>
<keyword evidence="2" id="KW-1185">Reference proteome</keyword>
<dbReference type="Proteomes" id="UP001163632">
    <property type="component" value="Chromosome"/>
</dbReference>
<sequence>MTKPTPIIIGVQGFNAFQAKPEPVPVSRIDWQKISGLTYFEKYAKEHNVQDIIHFINDEIERYGEEMAYERYTNWFYNTGLWPNETPMGELIT</sequence>
<dbReference type="EMBL" id="CP087830">
    <property type="protein sequence ID" value="UZA02090.1"/>
    <property type="molecule type" value="Genomic_DNA"/>
</dbReference>
<name>A0ABY6M338_MORBO</name>